<gene>
    <name evidence="3" type="ORF">JYZ213_LOCUS40593</name>
</gene>
<name>A0A815PGM6_9BILA</name>
<evidence type="ECO:0000313" key="4">
    <source>
        <dbReference type="Proteomes" id="UP000663845"/>
    </source>
</evidence>
<keyword evidence="2" id="KW-0812">Transmembrane</keyword>
<evidence type="ECO:0000256" key="2">
    <source>
        <dbReference type="SAM" id="Phobius"/>
    </source>
</evidence>
<keyword evidence="2" id="KW-1133">Transmembrane helix</keyword>
<proteinExistence type="predicted"/>
<dbReference type="EMBL" id="CAJNOG010001504">
    <property type="protein sequence ID" value="CAF1449380.1"/>
    <property type="molecule type" value="Genomic_DNA"/>
</dbReference>
<organism evidence="3 4">
    <name type="scientific">Adineta steineri</name>
    <dbReference type="NCBI Taxonomy" id="433720"/>
    <lineage>
        <taxon>Eukaryota</taxon>
        <taxon>Metazoa</taxon>
        <taxon>Spiralia</taxon>
        <taxon>Gnathifera</taxon>
        <taxon>Rotifera</taxon>
        <taxon>Eurotatoria</taxon>
        <taxon>Bdelloidea</taxon>
        <taxon>Adinetida</taxon>
        <taxon>Adinetidae</taxon>
        <taxon>Adineta</taxon>
    </lineage>
</organism>
<keyword evidence="2" id="KW-0472">Membrane</keyword>
<feature type="transmembrane region" description="Helical" evidence="2">
    <location>
        <begin position="7"/>
        <end position="32"/>
    </location>
</feature>
<comment type="caution">
    <text evidence="3">The sequence shown here is derived from an EMBL/GenBank/DDBJ whole genome shotgun (WGS) entry which is preliminary data.</text>
</comment>
<dbReference type="Proteomes" id="UP000663845">
    <property type="component" value="Unassembled WGS sequence"/>
</dbReference>
<feature type="region of interest" description="Disordered" evidence="1">
    <location>
        <begin position="381"/>
        <end position="406"/>
    </location>
</feature>
<reference evidence="3" key="1">
    <citation type="submission" date="2021-02" db="EMBL/GenBank/DDBJ databases">
        <authorList>
            <person name="Nowell W R."/>
        </authorList>
    </citation>
    <scope>NUCLEOTIDE SEQUENCE</scope>
</reference>
<sequence length="466" mass="50411">MKRYWSFGAVVCLSISGLLISTVVILSLIPVYTPSICQDNILNLLFTIENVAYTLNNITIPNLSESIHININENLNTLNILNLTLITGLGEVPVDIQHFLNRKSTRRRRQISNNNPDESLYKLIEQTLNLTNSGRYVPFTITNHTAKYSSDNSSLELTISVILRYGVYCLLDCLIDKIGNLTTDLSNTSITSTLSYQSSYNVELVRINSPDNYSPQSLRIVSYEINSADNNISNTQLGAITDKASLTSISDAVNGSLNSSIDYEIEGASIVQESIDTKLFSLSQKQTFRYILVVIIKFIFQSSCDRHCQKEKLKVIIDDGHVPSPPPIIIRSVKFILPKPTIVIFEKPSSSAQATTTTTTITTAHTGTGETTVTAHTVTGETTTATGGTSETAHTGTGETTTVTGGTTATADTVTWETTITAYTATGETTTAYTATGEITTATGETTTATGETTTGTISTETITIS</sequence>
<accession>A0A815PGM6</accession>
<protein>
    <submittedName>
        <fullName evidence="3">Uncharacterized protein</fullName>
    </submittedName>
</protein>
<dbReference type="AlphaFoldDB" id="A0A815PGM6"/>
<evidence type="ECO:0000313" key="3">
    <source>
        <dbReference type="EMBL" id="CAF1449380.1"/>
    </source>
</evidence>
<feature type="region of interest" description="Disordered" evidence="1">
    <location>
        <begin position="447"/>
        <end position="466"/>
    </location>
</feature>
<evidence type="ECO:0000256" key="1">
    <source>
        <dbReference type="SAM" id="MobiDB-lite"/>
    </source>
</evidence>